<keyword evidence="3" id="KW-0804">Transcription</keyword>
<dbReference type="AlphaFoldDB" id="A0A1M7ZCV3"/>
<dbReference type="RefSeq" id="WP_073626463.1">
    <property type="nucleotide sequence ID" value="NZ_FRXO01000002.1"/>
</dbReference>
<dbReference type="STRING" id="1123029.SAMN02745172_01133"/>
<dbReference type="InterPro" id="IPR015927">
    <property type="entry name" value="Peptidase_S24_S26A/B/C"/>
</dbReference>
<dbReference type="InterPro" id="IPR036286">
    <property type="entry name" value="LexA/Signal_pep-like_sf"/>
</dbReference>
<evidence type="ECO:0000256" key="2">
    <source>
        <dbReference type="ARBA" id="ARBA00023125"/>
    </source>
</evidence>
<feature type="domain" description="Peptidase S24/S26A/S26B/S26C" evidence="4">
    <location>
        <begin position="85"/>
        <end position="203"/>
    </location>
</feature>
<name>A0A1M7ZCV3_9HYPH</name>
<keyword evidence="6" id="KW-1185">Reference proteome</keyword>
<dbReference type="SUPFAM" id="SSF51306">
    <property type="entry name" value="LexA/Signal peptidase"/>
    <property type="match status" value="1"/>
</dbReference>
<dbReference type="PANTHER" id="PTHR40661">
    <property type="match status" value="1"/>
</dbReference>
<protein>
    <submittedName>
        <fullName evidence="5">Phage repressor protein C, contains Cro/C1-type HTH and peptisase s24 domains</fullName>
    </submittedName>
</protein>
<dbReference type="Proteomes" id="UP000186406">
    <property type="component" value="Unassembled WGS sequence"/>
</dbReference>
<sequence>MLSHDRIWSALDALADRHGLTPSALARRAGLDPTTFNKSKRHAGERPRWPSTESIAKVLEVTGTDPVTFFSGLAGDRLPTQNAVPLLGMAQAGMGGFFDGGGYPAGTGWDEIPFPTSRDETVFALEVSGDSMLPAYRDGDVLIVSRGASVRRNDRVVVRTRDGEVMAKVLHRETARSIELHSLNPDHPPRLLATVDIDWMARILWASQ</sequence>
<evidence type="ECO:0000256" key="1">
    <source>
        <dbReference type="ARBA" id="ARBA00023015"/>
    </source>
</evidence>
<reference evidence="5 6" key="1">
    <citation type="submission" date="2016-12" db="EMBL/GenBank/DDBJ databases">
        <authorList>
            <person name="Song W.-J."/>
            <person name="Kurnit D.M."/>
        </authorList>
    </citation>
    <scope>NUCLEOTIDE SEQUENCE [LARGE SCALE GENOMIC DNA]</scope>
    <source>
        <strain evidence="5 6">DSM 19599</strain>
    </source>
</reference>
<keyword evidence="1" id="KW-0805">Transcription regulation</keyword>
<organism evidence="5 6">
    <name type="scientific">Pseudoxanthobacter soli DSM 19599</name>
    <dbReference type="NCBI Taxonomy" id="1123029"/>
    <lineage>
        <taxon>Bacteria</taxon>
        <taxon>Pseudomonadati</taxon>
        <taxon>Pseudomonadota</taxon>
        <taxon>Alphaproteobacteria</taxon>
        <taxon>Hyphomicrobiales</taxon>
        <taxon>Segnochrobactraceae</taxon>
        <taxon>Pseudoxanthobacter</taxon>
    </lineage>
</organism>
<accession>A0A1M7ZCV3</accession>
<evidence type="ECO:0000313" key="5">
    <source>
        <dbReference type="EMBL" id="SHO62693.1"/>
    </source>
</evidence>
<evidence type="ECO:0000256" key="3">
    <source>
        <dbReference type="ARBA" id="ARBA00023163"/>
    </source>
</evidence>
<dbReference type="GO" id="GO:0003677">
    <property type="term" value="F:DNA binding"/>
    <property type="evidence" value="ECO:0007669"/>
    <property type="project" value="UniProtKB-KW"/>
</dbReference>
<dbReference type="SUPFAM" id="SSF47413">
    <property type="entry name" value="lambda repressor-like DNA-binding domains"/>
    <property type="match status" value="1"/>
</dbReference>
<dbReference type="OrthoDB" id="9792157at2"/>
<dbReference type="CDD" id="cd06529">
    <property type="entry name" value="S24_LexA-like"/>
    <property type="match status" value="1"/>
</dbReference>
<proteinExistence type="predicted"/>
<dbReference type="PANTHER" id="PTHR40661:SF3">
    <property type="entry name" value="FELS-1 PROPHAGE TRANSCRIPTIONAL REGULATOR"/>
    <property type="match status" value="1"/>
</dbReference>
<dbReference type="Pfam" id="PF00717">
    <property type="entry name" value="Peptidase_S24"/>
    <property type="match status" value="1"/>
</dbReference>
<dbReference type="InterPro" id="IPR039418">
    <property type="entry name" value="LexA-like"/>
</dbReference>
<evidence type="ECO:0000313" key="6">
    <source>
        <dbReference type="Proteomes" id="UP000186406"/>
    </source>
</evidence>
<keyword evidence="2" id="KW-0238">DNA-binding</keyword>
<gene>
    <name evidence="5" type="ORF">SAMN02745172_01133</name>
</gene>
<dbReference type="Gene3D" id="2.10.109.10">
    <property type="entry name" value="Umud Fragment, subunit A"/>
    <property type="match status" value="1"/>
</dbReference>
<evidence type="ECO:0000259" key="4">
    <source>
        <dbReference type="Pfam" id="PF00717"/>
    </source>
</evidence>
<dbReference type="InterPro" id="IPR010982">
    <property type="entry name" value="Lambda_DNA-bd_dom_sf"/>
</dbReference>
<dbReference type="EMBL" id="FRXO01000002">
    <property type="protein sequence ID" value="SHO62693.1"/>
    <property type="molecule type" value="Genomic_DNA"/>
</dbReference>